<keyword evidence="3" id="KW-1185">Reference proteome</keyword>
<dbReference type="OrthoDB" id="9803733at2"/>
<organism evidence="2 3">
    <name type="scientific">Butyrivibrio hungatei</name>
    <dbReference type="NCBI Taxonomy" id="185008"/>
    <lineage>
        <taxon>Bacteria</taxon>
        <taxon>Bacillati</taxon>
        <taxon>Bacillota</taxon>
        <taxon>Clostridia</taxon>
        <taxon>Lachnospirales</taxon>
        <taxon>Lachnospiraceae</taxon>
        <taxon>Butyrivibrio</taxon>
    </lineage>
</organism>
<sequence length="121" mass="14247">MMEYFYGVQSEQYASVEIPKELLTGKNFSSLSVSSKMLYAVLLDKMGEAKKHNWFDDENRVYIIYPLSKIEEDINFSRHTIIDCMNELEEFGLIYKLQAKGKPSKIYVKNFNLKRRFQLIG</sequence>
<feature type="domain" description="Replication initiator A N-terminal" evidence="1">
    <location>
        <begin position="16"/>
        <end position="88"/>
    </location>
</feature>
<dbReference type="InterPro" id="IPR010724">
    <property type="entry name" value="RepA_N"/>
</dbReference>
<reference evidence="3" key="1">
    <citation type="submission" date="2016-10" db="EMBL/GenBank/DDBJ databases">
        <authorList>
            <person name="Varghese N."/>
            <person name="Submissions S."/>
        </authorList>
    </citation>
    <scope>NUCLEOTIDE SEQUENCE [LARGE SCALE GENOMIC DNA]</scope>
    <source>
        <strain evidence="3">XBD2006</strain>
    </source>
</reference>
<name>A0A1G5ECV3_9FIRM</name>
<evidence type="ECO:0000259" key="1">
    <source>
        <dbReference type="Pfam" id="PF06970"/>
    </source>
</evidence>
<evidence type="ECO:0000313" key="3">
    <source>
        <dbReference type="Proteomes" id="UP000183047"/>
    </source>
</evidence>
<dbReference type="EMBL" id="FMUR01000010">
    <property type="protein sequence ID" value="SCY24318.1"/>
    <property type="molecule type" value="Genomic_DNA"/>
</dbReference>
<dbReference type="RefSeq" id="WP_074462477.1">
    <property type="nucleotide sequence ID" value="NZ_FMUR01000010.1"/>
</dbReference>
<dbReference type="Pfam" id="PF06970">
    <property type="entry name" value="RepA_N"/>
    <property type="match status" value="1"/>
</dbReference>
<gene>
    <name evidence="2" type="ORF">SAMN02910451_01900</name>
</gene>
<proteinExistence type="predicted"/>
<evidence type="ECO:0000313" key="2">
    <source>
        <dbReference type="EMBL" id="SCY24318.1"/>
    </source>
</evidence>
<dbReference type="Proteomes" id="UP000183047">
    <property type="component" value="Unassembled WGS sequence"/>
</dbReference>
<dbReference type="AlphaFoldDB" id="A0A1G5ECV3"/>
<protein>
    <submittedName>
        <fullName evidence="2">Replication initiator protein A (RepA) N-terminus</fullName>
    </submittedName>
</protein>
<accession>A0A1G5ECV3</accession>